<dbReference type="CDD" id="cd14680">
    <property type="entry name" value="PH_p190RhoGEF"/>
    <property type="match status" value="1"/>
</dbReference>
<evidence type="ECO:0000256" key="8">
    <source>
        <dbReference type="ARBA" id="ARBA00023054"/>
    </source>
</evidence>
<keyword evidence="5" id="KW-0479">Metal-binding</keyword>
<dbReference type="PROSITE" id="PS50010">
    <property type="entry name" value="DH_2"/>
    <property type="match status" value="1"/>
</dbReference>
<dbReference type="GO" id="GO:0005737">
    <property type="term" value="C:cytoplasm"/>
    <property type="evidence" value="ECO:0007669"/>
    <property type="project" value="UniProtKB-SubCell"/>
</dbReference>
<dbReference type="Gene3D" id="2.30.29.30">
    <property type="entry name" value="Pleckstrin-homology domain (PH domain)/Phosphotyrosine-binding domain (PTB)"/>
    <property type="match status" value="1"/>
</dbReference>
<evidence type="ECO:0000313" key="15">
    <source>
        <dbReference type="Proteomes" id="UP000694424"/>
    </source>
</evidence>
<protein>
    <submittedName>
        <fullName evidence="14">Rho guanine nucleotide exchange factor 28</fullName>
    </submittedName>
</protein>
<feature type="domain" description="Phorbol-ester/DAG-type" evidence="13">
    <location>
        <begin position="320"/>
        <end position="367"/>
    </location>
</feature>
<organism evidence="14 15">
    <name type="scientific">Apteryx owenii</name>
    <name type="common">Little spotted kiwi</name>
    <dbReference type="NCBI Taxonomy" id="8824"/>
    <lineage>
        <taxon>Eukaryota</taxon>
        <taxon>Metazoa</taxon>
        <taxon>Chordata</taxon>
        <taxon>Craniata</taxon>
        <taxon>Vertebrata</taxon>
        <taxon>Euteleostomi</taxon>
        <taxon>Archelosauria</taxon>
        <taxon>Archosauria</taxon>
        <taxon>Dinosauria</taxon>
        <taxon>Saurischia</taxon>
        <taxon>Theropoda</taxon>
        <taxon>Coelurosauria</taxon>
        <taxon>Aves</taxon>
        <taxon>Palaeognathae</taxon>
        <taxon>Apterygiformes</taxon>
        <taxon>Apterygidae</taxon>
        <taxon>Apteryx</taxon>
    </lineage>
</organism>
<dbReference type="Pfam" id="PF00621">
    <property type="entry name" value="RhoGEF"/>
    <property type="match status" value="1"/>
</dbReference>
<dbReference type="InterPro" id="IPR001849">
    <property type="entry name" value="PH_domain"/>
</dbReference>
<comment type="subcellular location">
    <subcellularLocation>
        <location evidence="1">Cytoplasm</location>
    </subcellularLocation>
</comment>
<evidence type="ECO:0000259" key="11">
    <source>
        <dbReference type="PROSITE" id="PS50003"/>
    </source>
</evidence>
<dbReference type="FunFam" id="2.30.29.30:FF:000021">
    <property type="entry name" value="Rho guanine nucleotide exchange factor 2"/>
    <property type="match status" value="1"/>
</dbReference>
<dbReference type="InterPro" id="IPR000219">
    <property type="entry name" value="DH_dom"/>
</dbReference>
<evidence type="ECO:0000256" key="9">
    <source>
        <dbReference type="SAM" id="Coils"/>
    </source>
</evidence>
<dbReference type="Ensembl" id="ENSAOWT00000012275.1">
    <property type="protein sequence ID" value="ENSAOWP00000010800.1"/>
    <property type="gene ID" value="ENSAOWG00000007407.1"/>
</dbReference>
<dbReference type="SUPFAM" id="SSF50729">
    <property type="entry name" value="PH domain-like"/>
    <property type="match status" value="1"/>
</dbReference>
<keyword evidence="4" id="KW-0344">Guanine-nucleotide releasing factor</keyword>
<dbReference type="SUPFAM" id="SSF57889">
    <property type="entry name" value="Cysteine-rich domain"/>
    <property type="match status" value="1"/>
</dbReference>
<dbReference type="InterPro" id="IPR037819">
    <property type="entry name" value="ARHGEF28_PH"/>
</dbReference>
<evidence type="ECO:0000256" key="10">
    <source>
        <dbReference type="SAM" id="MobiDB-lite"/>
    </source>
</evidence>
<dbReference type="GO" id="GO:0000902">
    <property type="term" value="P:cell morphogenesis"/>
    <property type="evidence" value="ECO:0007669"/>
    <property type="project" value="TreeGrafter"/>
</dbReference>
<keyword evidence="7" id="KW-0862">Zinc</keyword>
<evidence type="ECO:0000256" key="1">
    <source>
        <dbReference type="ARBA" id="ARBA00004496"/>
    </source>
</evidence>
<evidence type="ECO:0000256" key="6">
    <source>
        <dbReference type="ARBA" id="ARBA00022771"/>
    </source>
</evidence>
<evidence type="ECO:0000259" key="13">
    <source>
        <dbReference type="PROSITE" id="PS50081"/>
    </source>
</evidence>
<evidence type="ECO:0000256" key="2">
    <source>
        <dbReference type="ARBA" id="ARBA00022490"/>
    </source>
</evidence>
<dbReference type="CDD" id="cd00160">
    <property type="entry name" value="RhoGEF"/>
    <property type="match status" value="1"/>
</dbReference>
<dbReference type="Proteomes" id="UP000694424">
    <property type="component" value="Unplaced"/>
</dbReference>
<keyword evidence="15" id="KW-1185">Reference proteome</keyword>
<keyword evidence="2" id="KW-0963">Cytoplasm</keyword>
<dbReference type="PANTHER" id="PTHR13944">
    <property type="entry name" value="AGAP007712-PA"/>
    <property type="match status" value="1"/>
</dbReference>
<feature type="domain" description="PH" evidence="11">
    <location>
        <begin position="749"/>
        <end position="851"/>
    </location>
</feature>
<evidence type="ECO:0000259" key="12">
    <source>
        <dbReference type="PROSITE" id="PS50010"/>
    </source>
</evidence>
<dbReference type="Pfam" id="PF17838">
    <property type="entry name" value="PH_16"/>
    <property type="match status" value="1"/>
</dbReference>
<dbReference type="PROSITE" id="PS50003">
    <property type="entry name" value="PH_DOMAIN"/>
    <property type="match status" value="1"/>
</dbReference>
<dbReference type="Gene3D" id="1.20.900.10">
    <property type="entry name" value="Dbl homology (DH) domain"/>
    <property type="match status" value="1"/>
</dbReference>
<name>A0A8B9S7T1_APTOW</name>
<dbReference type="SUPFAM" id="SSF48065">
    <property type="entry name" value="DBL homology domain (DH-domain)"/>
    <property type="match status" value="1"/>
</dbReference>
<evidence type="ECO:0000256" key="3">
    <source>
        <dbReference type="ARBA" id="ARBA00022553"/>
    </source>
</evidence>
<dbReference type="GO" id="GO:0005085">
    <property type="term" value="F:guanyl-nucleotide exchange factor activity"/>
    <property type="evidence" value="ECO:0007669"/>
    <property type="project" value="UniProtKB-KW"/>
</dbReference>
<proteinExistence type="predicted"/>
<feature type="coiled-coil region" evidence="9">
    <location>
        <begin position="996"/>
        <end position="1026"/>
    </location>
</feature>
<dbReference type="AlphaFoldDB" id="A0A8B9S7T1"/>
<feature type="compositionally biased region" description="Polar residues" evidence="10">
    <location>
        <begin position="175"/>
        <end position="194"/>
    </location>
</feature>
<evidence type="ECO:0000313" key="14">
    <source>
        <dbReference type="Ensembl" id="ENSAOWP00000010800.1"/>
    </source>
</evidence>
<dbReference type="InterPro" id="IPR002219">
    <property type="entry name" value="PKC_DAG/PE"/>
</dbReference>
<dbReference type="SMART" id="SM00325">
    <property type="entry name" value="RhoGEF"/>
    <property type="match status" value="1"/>
</dbReference>
<feature type="compositionally biased region" description="Polar residues" evidence="10">
    <location>
        <begin position="414"/>
        <end position="425"/>
    </location>
</feature>
<keyword evidence="6" id="KW-0863">Zinc-finger</keyword>
<reference evidence="14" key="1">
    <citation type="submission" date="2025-08" db="UniProtKB">
        <authorList>
            <consortium name="Ensembl"/>
        </authorList>
    </citation>
    <scope>IDENTIFICATION</scope>
</reference>
<dbReference type="Pfam" id="PF00130">
    <property type="entry name" value="C1_1"/>
    <property type="match status" value="1"/>
</dbReference>
<evidence type="ECO:0000256" key="7">
    <source>
        <dbReference type="ARBA" id="ARBA00022833"/>
    </source>
</evidence>
<keyword evidence="8 9" id="KW-0175">Coiled coil</keyword>
<dbReference type="PANTHER" id="PTHR13944:SF22">
    <property type="entry name" value="RHO GUANINE NUCLEOTIDE EXCHANGE FACTOR 28"/>
    <property type="match status" value="1"/>
</dbReference>
<dbReference type="GO" id="GO:0035023">
    <property type="term" value="P:regulation of Rho protein signal transduction"/>
    <property type="evidence" value="ECO:0007669"/>
    <property type="project" value="TreeGrafter"/>
</dbReference>
<sequence length="1274" mass="145538">MKSGEGGVRGRSKQRHSTLDVLKKFKTPPTFFAAARLSATLNGSDEVYANCMVVGQAGDLKTNYIHGDGVSSETCLNPTNSTPMAKSSSSLSLEENNQYIYDPNEGSQMSVKNGENVGLRHRADAYLPVKTHGFIKERGQLHADVKKRSSSLDDLEVDSGSESVSDRSCVHYPPLSSSEVTASSRDGLDSSETSTDFNISRAESLSLSPSLQPKECLLSGIRSRSYSCSSPKGLLGRPCIPRDFAVGDSNEERAYSLPEQSREKRIQEEEWDKYIVPSKTESEKCKVSRTFSFLMNRMTSTRNKCKTKNKDAKDKEKLNRHNFINGTFSGVIPCTACEKALLGKESLQCSYCNVTVHKSCKECAPVCTKVTFYTSLFLLEHSSLRDISQPVFSSVHPSSSLPIGLSAGRREASQQSHSLSKSVPSASFERRSMPFPEQDSETSTWRSKSRSEEMLQALGTFPSMDSFMMEDDVDSSQWIDLSTDAQEFEAESWSLVVDPSFCSKQEKDVIKRQDVIFELMQTEVHHIHTLFIMSEIFRKGMKEELQLDHSTVDKIFPCLDELLEIHRQFFCRMKERRQESCEGGSERNFVISRIGDILVQQFSEENASKMKKIYGEFCSHQKEAVNLFKELQQNKKFQNFIKLRNSNLLARRRGIPECILLVTQRITKYPVLVERILQYSKEGTEEHKDLCKALRLIKDMIAAVDLKVNEYEKKQKLLEILSRTENKTYTKLKNGHVFRKQDLMRKERILLHEGLVYWKTATGRFKDILALLLTDVLLFLQEKDQKYIFAAVDQKPSVISLQKLIVREVANEERGMFLISASSAGPEMYEVHTNSKEERNNWMRHIQDAVESCPEEEEEGKMSESDEDRRIAEAKASRIQKCQESLNNQDQQICSYLEDKLHIYAELGDMSGFEDVHVEPHLLIKPDSGETPQAASLLAAALREGEFIVQAIQNLTRLLYSIQAALTIQDSHRELHKLLLQENEKTSRGHSSRVNLLLEQEKYRNLEKQREELANIRKLKQQFQQEQQHWSRECEQRQWEQEARESRLGQRERECGCQEELLERSREALELQLQEYQQSLERLQEGQKMVEKEKDSVKMQQKLLWHWKHSRQSGLFSSSGSHEIMGHNSSDSLHGENSFYFNEAVVHMSLSSLNRSDSPLVYEDGVYGLNISNSDTARTSENQVHLKMDTSCQPTLTNELWKSSGPYQQVSFSCKNRWHLKPPPPPPANDSTHGSEVNQLFLSNMNQAGQYECFIRGTWVLCGGGFWPCFFPTV</sequence>
<feature type="domain" description="DH" evidence="12">
    <location>
        <begin position="511"/>
        <end position="707"/>
    </location>
</feature>
<evidence type="ECO:0000256" key="5">
    <source>
        <dbReference type="ARBA" id="ARBA00022723"/>
    </source>
</evidence>
<dbReference type="FunFam" id="1.20.900.10:FF:000004">
    <property type="entry name" value="Rho guanine nucleotide exchange factor 2"/>
    <property type="match status" value="1"/>
</dbReference>
<feature type="coiled-coil region" evidence="9">
    <location>
        <begin position="1059"/>
        <end position="1093"/>
    </location>
</feature>
<feature type="region of interest" description="Disordered" evidence="10">
    <location>
        <begin position="414"/>
        <end position="450"/>
    </location>
</feature>
<dbReference type="SMART" id="SM00109">
    <property type="entry name" value="C1"/>
    <property type="match status" value="1"/>
</dbReference>
<feature type="compositionally biased region" description="Basic and acidic residues" evidence="10">
    <location>
        <begin position="142"/>
        <end position="151"/>
    </location>
</feature>
<keyword evidence="3" id="KW-0597">Phosphoprotein</keyword>
<dbReference type="PROSITE" id="PS50081">
    <property type="entry name" value="ZF_DAG_PE_2"/>
    <property type="match status" value="1"/>
</dbReference>
<dbReference type="InterPro" id="IPR041020">
    <property type="entry name" value="PH_16"/>
</dbReference>
<dbReference type="Gene3D" id="3.30.60.20">
    <property type="match status" value="1"/>
</dbReference>
<feature type="region of interest" description="Disordered" evidence="10">
    <location>
        <begin position="142"/>
        <end position="194"/>
    </location>
</feature>
<dbReference type="InterPro" id="IPR035899">
    <property type="entry name" value="DBL_dom_sf"/>
</dbReference>
<dbReference type="GO" id="GO:0008270">
    <property type="term" value="F:zinc ion binding"/>
    <property type="evidence" value="ECO:0007669"/>
    <property type="project" value="UniProtKB-KW"/>
</dbReference>
<dbReference type="PROSITE" id="PS00479">
    <property type="entry name" value="ZF_DAG_PE_1"/>
    <property type="match status" value="1"/>
</dbReference>
<evidence type="ECO:0000256" key="4">
    <source>
        <dbReference type="ARBA" id="ARBA00022658"/>
    </source>
</evidence>
<accession>A0A8B9S7T1</accession>
<dbReference type="InterPro" id="IPR046349">
    <property type="entry name" value="C1-like_sf"/>
</dbReference>
<dbReference type="InterPro" id="IPR051632">
    <property type="entry name" value="Rho_GEF"/>
</dbReference>
<reference evidence="14" key="2">
    <citation type="submission" date="2025-09" db="UniProtKB">
        <authorList>
            <consortium name="Ensembl"/>
        </authorList>
    </citation>
    <scope>IDENTIFICATION</scope>
</reference>
<dbReference type="InterPro" id="IPR011993">
    <property type="entry name" value="PH-like_dom_sf"/>
</dbReference>
<dbReference type="SMART" id="SM00233">
    <property type="entry name" value="PH"/>
    <property type="match status" value="1"/>
</dbReference>